<proteinExistence type="predicted"/>
<evidence type="ECO:0000259" key="5">
    <source>
        <dbReference type="Pfam" id="PF01602"/>
    </source>
</evidence>
<dbReference type="GO" id="GO:0016192">
    <property type="term" value="P:vesicle-mediated transport"/>
    <property type="evidence" value="ECO:0007669"/>
    <property type="project" value="InterPro"/>
</dbReference>
<dbReference type="InterPro" id="IPR002553">
    <property type="entry name" value="Clathrin/coatomer_adapt-like_N"/>
</dbReference>
<dbReference type="PANTHER" id="PTHR22780">
    <property type="entry name" value="ADAPTIN, ALPHA/GAMMA/EPSILON"/>
    <property type="match status" value="1"/>
</dbReference>
<keyword evidence="4" id="KW-0472">Membrane</keyword>
<evidence type="ECO:0000313" key="6">
    <source>
        <dbReference type="EMBL" id="KAF5351623.1"/>
    </source>
</evidence>
<name>A0A8H5D2Q4_9AGAR</name>
<dbReference type="OrthoDB" id="29308at2759"/>
<comment type="caution">
    <text evidence="6">The sequence shown here is derived from an EMBL/GenBank/DDBJ whole genome shotgun (WGS) entry which is preliminary data.</text>
</comment>
<dbReference type="Proteomes" id="UP000559027">
    <property type="component" value="Unassembled WGS sequence"/>
</dbReference>
<dbReference type="Gene3D" id="1.25.10.10">
    <property type="entry name" value="Leucine-rich Repeat Variant"/>
    <property type="match status" value="1"/>
</dbReference>
<comment type="subcellular location">
    <subcellularLocation>
        <location evidence="1">Endomembrane system</location>
    </subcellularLocation>
</comment>
<evidence type="ECO:0000256" key="2">
    <source>
        <dbReference type="ARBA" id="ARBA00022448"/>
    </source>
</evidence>
<evidence type="ECO:0000313" key="7">
    <source>
        <dbReference type="Proteomes" id="UP000559027"/>
    </source>
</evidence>
<accession>A0A8H5D2Q4</accession>
<dbReference type="Pfam" id="PF01602">
    <property type="entry name" value="Adaptin_N"/>
    <property type="match status" value="1"/>
</dbReference>
<evidence type="ECO:0000256" key="1">
    <source>
        <dbReference type="ARBA" id="ARBA00004308"/>
    </source>
</evidence>
<dbReference type="GO" id="GO:0012505">
    <property type="term" value="C:endomembrane system"/>
    <property type="evidence" value="ECO:0007669"/>
    <property type="project" value="UniProtKB-SubCell"/>
</dbReference>
<evidence type="ECO:0000256" key="3">
    <source>
        <dbReference type="ARBA" id="ARBA00022927"/>
    </source>
</evidence>
<keyword evidence="2" id="KW-0813">Transport</keyword>
<gene>
    <name evidence="6" type="ORF">D9756_007442</name>
</gene>
<dbReference type="InterPro" id="IPR016024">
    <property type="entry name" value="ARM-type_fold"/>
</dbReference>
<keyword evidence="7" id="KW-1185">Reference proteome</keyword>
<dbReference type="EMBL" id="JAACJO010000012">
    <property type="protein sequence ID" value="KAF5351623.1"/>
    <property type="molecule type" value="Genomic_DNA"/>
</dbReference>
<feature type="domain" description="Clathrin/coatomer adaptor adaptin-like N-terminal" evidence="5">
    <location>
        <begin position="79"/>
        <end position="267"/>
    </location>
</feature>
<organism evidence="6 7">
    <name type="scientific">Leucocoprinus leucothites</name>
    <dbReference type="NCBI Taxonomy" id="201217"/>
    <lineage>
        <taxon>Eukaryota</taxon>
        <taxon>Fungi</taxon>
        <taxon>Dikarya</taxon>
        <taxon>Basidiomycota</taxon>
        <taxon>Agaricomycotina</taxon>
        <taxon>Agaricomycetes</taxon>
        <taxon>Agaricomycetidae</taxon>
        <taxon>Agaricales</taxon>
        <taxon>Agaricineae</taxon>
        <taxon>Agaricaceae</taxon>
        <taxon>Leucocoprinus</taxon>
    </lineage>
</organism>
<dbReference type="SUPFAM" id="SSF48371">
    <property type="entry name" value="ARM repeat"/>
    <property type="match status" value="1"/>
</dbReference>
<sequence>MNVPFISSGALSRAHYVLIRKVEESTSEGSVNRILEAEVKSIREQLAQPSLPLRRLKEALIILLYCSMMVATSNFPQGTFDFALPHALSLVEAGTTIEDKRTGYLFCAEMMRPDHEMRLMLVNTLRKDLEHDSVSRICLALDNIIHSSFADVIPAIQRRLFDLLSHTHPSVRRRALYAIRSLSKHEPELLEQTHPKVLKRIKDPDTTVAGAALRVAETMASSAPAMQDAVNEAFEGAVQVYSPTERGLMVASLEALRGIGLRTLSLPTAFDLLTTCSSGHDTVVTIGLYRLLKAFDQATLRAVEEQAEITLISVVRDYLTSRKPNEIYLFLSCLESIDPGLWAGTSEAIPVVLEAWEVEQIMQLLDSNDNLIRKKTLHLLGQVDEGILSAYYSRAISVTTRIALPLKELNTRMKRLLEILEVTSGQHGELYAGQIKQLLSQVEPHVAGNGILDSAIEGILLHVRLADPSFQVACAATMLAILCDKDVVIGPTMTIILATLATEYSRLVSFPPVELLSGICHRLTRNPPIVQEPCLLAMLRIAADCEEIPKEVMQTVSEAGQNASRHIRRRCDQFLTLSSQREILLGIVTGSRSLALPDFLEALEVHSGNILRGGDHNTPEANFPQGSPDLSRTASPVISASKLRYEAYATPQAIPSLRTGRPSASYVNMSGSHSQRGSFSARSPDPLTVDLVSGATTLVHPTLLGEMSIPTKNEGSLKQSTKTDAEDLSSRVDLIAFDSPFMAEADQAEGDGNDNAQQELDFESIWNSEQGPQHSARGWCDAPMDDVIKRLQGIGSHRLQVKPADIPPFTGDLKVTIIPEGSDGTDAIALLRLKDSDEETSLWRLRCNNVQLRDQVQQLLGNQ</sequence>
<dbReference type="InterPro" id="IPR050840">
    <property type="entry name" value="Adaptor_Complx_Large_Subunit"/>
</dbReference>
<reference evidence="6 7" key="1">
    <citation type="journal article" date="2020" name="ISME J.">
        <title>Uncovering the hidden diversity of litter-decomposition mechanisms in mushroom-forming fungi.</title>
        <authorList>
            <person name="Floudas D."/>
            <person name="Bentzer J."/>
            <person name="Ahren D."/>
            <person name="Johansson T."/>
            <person name="Persson P."/>
            <person name="Tunlid A."/>
        </authorList>
    </citation>
    <scope>NUCLEOTIDE SEQUENCE [LARGE SCALE GENOMIC DNA]</scope>
    <source>
        <strain evidence="6 7">CBS 146.42</strain>
    </source>
</reference>
<dbReference type="GO" id="GO:0006886">
    <property type="term" value="P:intracellular protein transport"/>
    <property type="evidence" value="ECO:0007669"/>
    <property type="project" value="InterPro"/>
</dbReference>
<dbReference type="AlphaFoldDB" id="A0A8H5D2Q4"/>
<protein>
    <recommendedName>
        <fullName evidence="5">Clathrin/coatomer adaptor adaptin-like N-terminal domain-containing protein</fullName>
    </recommendedName>
</protein>
<dbReference type="GO" id="GO:0030117">
    <property type="term" value="C:membrane coat"/>
    <property type="evidence" value="ECO:0007669"/>
    <property type="project" value="InterPro"/>
</dbReference>
<dbReference type="InterPro" id="IPR011989">
    <property type="entry name" value="ARM-like"/>
</dbReference>
<keyword evidence="3" id="KW-0653">Protein transport</keyword>
<evidence type="ECO:0000256" key="4">
    <source>
        <dbReference type="ARBA" id="ARBA00023136"/>
    </source>
</evidence>